<dbReference type="InterPro" id="IPR037883">
    <property type="entry name" value="Knr4/Smi1-like_sf"/>
</dbReference>
<feature type="repeat" description="ANK" evidence="3">
    <location>
        <begin position="253"/>
        <end position="285"/>
    </location>
</feature>
<dbReference type="PANTHER" id="PTHR24198:SF165">
    <property type="entry name" value="ANKYRIN REPEAT-CONTAINING PROTEIN-RELATED"/>
    <property type="match status" value="1"/>
</dbReference>
<sequence>MAINRTARDEPRDQTVHDAAANDSDHLQQLLRKNPQLRDAPGWFGRSPLHVAASAANEKSVKILLNAGADANRPEGLHQDTALAYAVTADSADCVRLLLRGGADPNRRGARGQTPIFLSRSLQVLNQLVEAGAKLDVVDANGDSPIQACASYTGSLEVLRFWVERGADLDAEPVVGWPPLIGIVSTAIPLAKRSESERLEMITWLLDHGASINVQDNQGMTALAYAAENYQHLPQCVQLLLERGADPNLPRKSQETPLHLATQRGYLDVVQMLVTYGADPSVPNIHQVYPLDLSGNHDEIRVLLEPITHKQLRPVPTSEAVVDRLKTIPRYAEVAFQGCTEEEINALEERLHVSLPQSYRAFLRTMGHGVDDFMVSDRWTFTIDDLPKIARDKEYEDFCDLPENYFVFADRSGYWWVFFILDGINEDPPVYGFDDGEDRTYRQVARSVWEFVESLVIDYEHWFKDEAK</sequence>
<dbReference type="AlphaFoldDB" id="A0A2S8FBC5"/>
<dbReference type="InterPro" id="IPR002110">
    <property type="entry name" value="Ankyrin_rpt"/>
</dbReference>
<dbReference type="PROSITE" id="PS50088">
    <property type="entry name" value="ANK_REPEAT"/>
    <property type="match status" value="4"/>
</dbReference>
<protein>
    <recommendedName>
        <fullName evidence="4">Knr4/Smi1-like domain-containing protein</fullName>
    </recommendedName>
</protein>
<evidence type="ECO:0000256" key="3">
    <source>
        <dbReference type="PROSITE-ProRule" id="PRU00023"/>
    </source>
</evidence>
<dbReference type="Pfam" id="PF09346">
    <property type="entry name" value="SMI1_KNR4"/>
    <property type="match status" value="1"/>
</dbReference>
<organism evidence="5 6">
    <name type="scientific">Blastopirellula marina</name>
    <dbReference type="NCBI Taxonomy" id="124"/>
    <lineage>
        <taxon>Bacteria</taxon>
        <taxon>Pseudomonadati</taxon>
        <taxon>Planctomycetota</taxon>
        <taxon>Planctomycetia</taxon>
        <taxon>Pirellulales</taxon>
        <taxon>Pirellulaceae</taxon>
        <taxon>Blastopirellula</taxon>
    </lineage>
</organism>
<dbReference type="Proteomes" id="UP000238322">
    <property type="component" value="Unassembled WGS sequence"/>
</dbReference>
<dbReference type="InterPro" id="IPR018958">
    <property type="entry name" value="Knr4/Smi1-like_dom"/>
</dbReference>
<dbReference type="Gene3D" id="1.25.40.20">
    <property type="entry name" value="Ankyrin repeat-containing domain"/>
    <property type="match status" value="2"/>
</dbReference>
<comment type="caution">
    <text evidence="5">The sequence shown here is derived from an EMBL/GenBank/DDBJ whole genome shotgun (WGS) entry which is preliminary data.</text>
</comment>
<evidence type="ECO:0000313" key="5">
    <source>
        <dbReference type="EMBL" id="PQO29447.1"/>
    </source>
</evidence>
<dbReference type="SUPFAM" id="SSF160631">
    <property type="entry name" value="SMI1/KNR4-like"/>
    <property type="match status" value="1"/>
</dbReference>
<dbReference type="Pfam" id="PF12796">
    <property type="entry name" value="Ank_2"/>
    <property type="match status" value="2"/>
</dbReference>
<dbReference type="PRINTS" id="PR01415">
    <property type="entry name" value="ANKYRIN"/>
</dbReference>
<dbReference type="PROSITE" id="PS50297">
    <property type="entry name" value="ANK_REP_REGION"/>
    <property type="match status" value="4"/>
</dbReference>
<dbReference type="OrthoDB" id="268612at2"/>
<feature type="domain" description="Knr4/Smi1-like" evidence="4">
    <location>
        <begin position="338"/>
        <end position="454"/>
    </location>
</feature>
<dbReference type="RefSeq" id="WP_105332641.1">
    <property type="nucleotide sequence ID" value="NZ_PUHY01000015.1"/>
</dbReference>
<proteinExistence type="predicted"/>
<evidence type="ECO:0000313" key="6">
    <source>
        <dbReference type="Proteomes" id="UP000238322"/>
    </source>
</evidence>
<dbReference type="Gene3D" id="3.40.1580.10">
    <property type="entry name" value="SMI1/KNR4-like"/>
    <property type="match status" value="1"/>
</dbReference>
<evidence type="ECO:0000256" key="2">
    <source>
        <dbReference type="ARBA" id="ARBA00023043"/>
    </source>
</evidence>
<feature type="repeat" description="ANK" evidence="3">
    <location>
        <begin position="78"/>
        <end position="110"/>
    </location>
</feature>
<dbReference type="PANTHER" id="PTHR24198">
    <property type="entry name" value="ANKYRIN REPEAT AND PROTEIN KINASE DOMAIN-CONTAINING PROTEIN"/>
    <property type="match status" value="1"/>
</dbReference>
<evidence type="ECO:0000259" key="4">
    <source>
        <dbReference type="SMART" id="SM00860"/>
    </source>
</evidence>
<gene>
    <name evidence="5" type="ORF">C5Y83_25610</name>
</gene>
<reference evidence="5 6" key="1">
    <citation type="submission" date="2018-02" db="EMBL/GenBank/DDBJ databases">
        <title>Comparative genomes isolates from brazilian mangrove.</title>
        <authorList>
            <person name="Araujo J.E."/>
            <person name="Taketani R.G."/>
            <person name="Silva M.C.P."/>
            <person name="Loureco M.V."/>
            <person name="Andreote F.D."/>
        </authorList>
    </citation>
    <scope>NUCLEOTIDE SEQUENCE [LARGE SCALE GENOMIC DNA]</scope>
    <source>
        <strain evidence="5 6">Hex-1 MGV</strain>
    </source>
</reference>
<keyword evidence="2 3" id="KW-0040">ANK repeat</keyword>
<evidence type="ECO:0000256" key="1">
    <source>
        <dbReference type="ARBA" id="ARBA00022737"/>
    </source>
</evidence>
<accession>A0A2S8FBC5</accession>
<dbReference type="SMART" id="SM00248">
    <property type="entry name" value="ANK"/>
    <property type="match status" value="7"/>
</dbReference>
<dbReference type="InterPro" id="IPR036770">
    <property type="entry name" value="Ankyrin_rpt-contain_sf"/>
</dbReference>
<dbReference type="EMBL" id="PUHY01000015">
    <property type="protein sequence ID" value="PQO29447.1"/>
    <property type="molecule type" value="Genomic_DNA"/>
</dbReference>
<feature type="repeat" description="ANK" evidence="3">
    <location>
        <begin position="218"/>
        <end position="252"/>
    </location>
</feature>
<keyword evidence="1" id="KW-0677">Repeat</keyword>
<dbReference type="SUPFAM" id="SSF48403">
    <property type="entry name" value="Ankyrin repeat"/>
    <property type="match status" value="1"/>
</dbReference>
<feature type="repeat" description="ANK" evidence="3">
    <location>
        <begin position="44"/>
        <end position="76"/>
    </location>
</feature>
<name>A0A2S8FBC5_9BACT</name>
<dbReference type="SMART" id="SM00860">
    <property type="entry name" value="SMI1_KNR4"/>
    <property type="match status" value="1"/>
</dbReference>